<dbReference type="InterPro" id="IPR001208">
    <property type="entry name" value="MCM_dom"/>
</dbReference>
<dbReference type="GO" id="GO:0006271">
    <property type="term" value="P:DNA strand elongation involved in DNA replication"/>
    <property type="evidence" value="ECO:0007669"/>
    <property type="project" value="TreeGrafter"/>
</dbReference>
<dbReference type="InterPro" id="IPR041562">
    <property type="entry name" value="MCM_lid"/>
</dbReference>
<keyword evidence="4 10" id="KW-0378">Hydrolase</keyword>
<dbReference type="GO" id="GO:0000727">
    <property type="term" value="P:double-strand break repair via break-induced replication"/>
    <property type="evidence" value="ECO:0007669"/>
    <property type="project" value="TreeGrafter"/>
</dbReference>
<gene>
    <name evidence="13" type="ORF">GSCOC_T00017704001</name>
</gene>
<evidence type="ECO:0000313" key="14">
    <source>
        <dbReference type="Proteomes" id="UP000295252"/>
    </source>
</evidence>
<dbReference type="EC" id="3.6.4.12" evidence="10"/>
<dbReference type="GO" id="GO:0003697">
    <property type="term" value="F:single-stranded DNA binding"/>
    <property type="evidence" value="ECO:0007669"/>
    <property type="project" value="TreeGrafter"/>
</dbReference>
<dbReference type="PhylomeDB" id="A0A068U773"/>
<dbReference type="OMA" id="NIMKHNI"/>
<comment type="subunit">
    <text evidence="10">Component of the MCM2-7 complex.</text>
</comment>
<evidence type="ECO:0000256" key="3">
    <source>
        <dbReference type="ARBA" id="ARBA00022741"/>
    </source>
</evidence>
<dbReference type="GO" id="GO:0017116">
    <property type="term" value="F:single-stranded DNA helicase activity"/>
    <property type="evidence" value="ECO:0007669"/>
    <property type="project" value="TreeGrafter"/>
</dbReference>
<name>A0A068U773_COFCA</name>
<dbReference type="InterPro" id="IPR027417">
    <property type="entry name" value="P-loop_NTPase"/>
</dbReference>
<keyword evidence="8 10" id="KW-0539">Nucleus</keyword>
<dbReference type="InParanoid" id="A0A068U773"/>
<reference evidence="14" key="1">
    <citation type="journal article" date="2014" name="Science">
        <title>The coffee genome provides insight into the convergent evolution of caffeine biosynthesis.</title>
        <authorList>
            <person name="Denoeud F."/>
            <person name="Carretero-Paulet L."/>
            <person name="Dereeper A."/>
            <person name="Droc G."/>
            <person name="Guyot R."/>
            <person name="Pietrella M."/>
            <person name="Zheng C."/>
            <person name="Alberti A."/>
            <person name="Anthony F."/>
            <person name="Aprea G."/>
            <person name="Aury J.M."/>
            <person name="Bento P."/>
            <person name="Bernard M."/>
            <person name="Bocs S."/>
            <person name="Campa C."/>
            <person name="Cenci A."/>
            <person name="Combes M.C."/>
            <person name="Crouzillat D."/>
            <person name="Da Silva C."/>
            <person name="Daddiego L."/>
            <person name="De Bellis F."/>
            <person name="Dussert S."/>
            <person name="Garsmeur O."/>
            <person name="Gayraud T."/>
            <person name="Guignon V."/>
            <person name="Jahn K."/>
            <person name="Jamilloux V."/>
            <person name="Joet T."/>
            <person name="Labadie K."/>
            <person name="Lan T."/>
            <person name="Leclercq J."/>
            <person name="Lepelley M."/>
            <person name="Leroy T."/>
            <person name="Li L.T."/>
            <person name="Librado P."/>
            <person name="Lopez L."/>
            <person name="Munoz A."/>
            <person name="Noel B."/>
            <person name="Pallavicini A."/>
            <person name="Perrotta G."/>
            <person name="Poncet V."/>
            <person name="Pot D."/>
            <person name="Priyono X."/>
            <person name="Rigoreau M."/>
            <person name="Rouard M."/>
            <person name="Rozas J."/>
            <person name="Tranchant-Dubreuil C."/>
            <person name="VanBuren R."/>
            <person name="Zhang Q."/>
            <person name="Andrade A.C."/>
            <person name="Argout X."/>
            <person name="Bertrand B."/>
            <person name="de Kochko A."/>
            <person name="Graziosi G."/>
            <person name="Henry R.J."/>
            <person name="Jayarama X."/>
            <person name="Ming R."/>
            <person name="Nagai C."/>
            <person name="Rounsley S."/>
            <person name="Sankoff D."/>
            <person name="Giuliano G."/>
            <person name="Albert V.A."/>
            <person name="Wincker P."/>
            <person name="Lashermes P."/>
        </authorList>
    </citation>
    <scope>NUCLEOTIDE SEQUENCE [LARGE SCALE GENOMIC DNA]</scope>
    <source>
        <strain evidence="14">cv. DH200-94</strain>
    </source>
</reference>
<feature type="compositionally biased region" description="Basic and acidic residues" evidence="11">
    <location>
        <begin position="337"/>
        <end position="354"/>
    </location>
</feature>
<feature type="domain" description="MCM C-terminal AAA(+) ATPase" evidence="12">
    <location>
        <begin position="6"/>
        <end position="196"/>
    </location>
</feature>
<dbReference type="Proteomes" id="UP000295252">
    <property type="component" value="Chromosome XI"/>
</dbReference>
<dbReference type="EMBL" id="HG739096">
    <property type="protein sequence ID" value="CDP04346.1"/>
    <property type="molecule type" value="Genomic_DNA"/>
</dbReference>
<keyword evidence="7 9" id="KW-0238">DNA-binding</keyword>
<dbReference type="OrthoDB" id="1882346at2759"/>
<dbReference type="SUPFAM" id="SSF52540">
    <property type="entry name" value="P-loop containing nucleoside triphosphate hydrolases"/>
    <property type="match status" value="1"/>
</dbReference>
<evidence type="ECO:0000256" key="11">
    <source>
        <dbReference type="SAM" id="MobiDB-lite"/>
    </source>
</evidence>
<comment type="similarity">
    <text evidence="9">Belongs to the MCM family.</text>
</comment>
<evidence type="ECO:0000256" key="6">
    <source>
        <dbReference type="ARBA" id="ARBA00022840"/>
    </source>
</evidence>
<keyword evidence="14" id="KW-1185">Reference proteome</keyword>
<evidence type="ECO:0000256" key="9">
    <source>
        <dbReference type="RuleBase" id="RU004070"/>
    </source>
</evidence>
<dbReference type="GO" id="GO:0005524">
    <property type="term" value="F:ATP binding"/>
    <property type="evidence" value="ECO:0007669"/>
    <property type="project" value="UniProtKB-UniRule"/>
</dbReference>
<dbReference type="InterPro" id="IPR008046">
    <property type="entry name" value="Mcm3"/>
</dbReference>
<dbReference type="GO" id="GO:0005634">
    <property type="term" value="C:nucleus"/>
    <property type="evidence" value="ECO:0007669"/>
    <property type="project" value="UniProtKB-SubCell"/>
</dbReference>
<accession>A0A068U773</accession>
<proteinExistence type="inferred from homology"/>
<keyword evidence="5 10" id="KW-0347">Helicase</keyword>
<dbReference type="AlphaFoldDB" id="A0A068U773"/>
<evidence type="ECO:0000256" key="1">
    <source>
        <dbReference type="ARBA" id="ARBA00004123"/>
    </source>
</evidence>
<dbReference type="PANTHER" id="PTHR11630">
    <property type="entry name" value="DNA REPLICATION LICENSING FACTOR MCM FAMILY MEMBER"/>
    <property type="match status" value="1"/>
</dbReference>
<dbReference type="GO" id="GO:0042555">
    <property type="term" value="C:MCM complex"/>
    <property type="evidence" value="ECO:0007669"/>
    <property type="project" value="UniProtKB-UniRule"/>
</dbReference>
<dbReference type="PANTHER" id="PTHR11630:SF46">
    <property type="entry name" value="DNA REPLICATION LICENSING FACTOR MCM3-RELATED"/>
    <property type="match status" value="1"/>
</dbReference>
<comment type="function">
    <text evidence="10">Acts as component of the MCM2-7 complex (MCM complex) which is the replicative helicase essential for 'once per cell cycle' DNA replication initiation and elongation in eukaryotic cells. The active ATPase sites in the MCM2-7 ring are formed through the interaction surfaces of two neighboring subunits such that a critical structure of a conserved arginine finger motif is provided in trans relative to the ATP-binding site of the Walker A box of the adjacent subunit. The six ATPase active sites, however, are likely to contribute differentially to the complex helicase activity.</text>
</comment>
<evidence type="ECO:0000256" key="8">
    <source>
        <dbReference type="ARBA" id="ARBA00023242"/>
    </source>
</evidence>
<evidence type="ECO:0000256" key="7">
    <source>
        <dbReference type="ARBA" id="ARBA00023125"/>
    </source>
</evidence>
<evidence type="ECO:0000256" key="5">
    <source>
        <dbReference type="ARBA" id="ARBA00022806"/>
    </source>
</evidence>
<evidence type="ECO:0000256" key="4">
    <source>
        <dbReference type="ARBA" id="ARBA00022801"/>
    </source>
</evidence>
<dbReference type="Pfam" id="PF00493">
    <property type="entry name" value="MCM"/>
    <property type="match status" value="1"/>
</dbReference>
<keyword evidence="3 9" id="KW-0547">Nucleotide-binding</keyword>
<evidence type="ECO:0000259" key="12">
    <source>
        <dbReference type="PROSITE" id="PS50051"/>
    </source>
</evidence>
<dbReference type="Pfam" id="PF17855">
    <property type="entry name" value="MCM_lid"/>
    <property type="match status" value="1"/>
</dbReference>
<dbReference type="SMART" id="SM00350">
    <property type="entry name" value="MCM"/>
    <property type="match status" value="1"/>
</dbReference>
<dbReference type="STRING" id="49390.A0A068U773"/>
<comment type="catalytic activity">
    <reaction evidence="10">
        <text>ATP + H2O = ADP + phosphate + H(+)</text>
        <dbReference type="Rhea" id="RHEA:13065"/>
        <dbReference type="ChEBI" id="CHEBI:15377"/>
        <dbReference type="ChEBI" id="CHEBI:15378"/>
        <dbReference type="ChEBI" id="CHEBI:30616"/>
        <dbReference type="ChEBI" id="CHEBI:43474"/>
        <dbReference type="ChEBI" id="CHEBI:456216"/>
        <dbReference type="EC" id="3.6.4.12"/>
    </reaction>
</comment>
<dbReference type="GO" id="GO:0016787">
    <property type="term" value="F:hydrolase activity"/>
    <property type="evidence" value="ECO:0007669"/>
    <property type="project" value="UniProtKB-KW"/>
</dbReference>
<keyword evidence="2 10" id="KW-0235">DNA replication</keyword>
<dbReference type="PRINTS" id="PR01657">
    <property type="entry name" value="MCMFAMILY"/>
</dbReference>
<dbReference type="GO" id="GO:1902975">
    <property type="term" value="P:mitotic DNA replication initiation"/>
    <property type="evidence" value="ECO:0007669"/>
    <property type="project" value="TreeGrafter"/>
</dbReference>
<organism evidence="13 14">
    <name type="scientific">Coffea canephora</name>
    <name type="common">Robusta coffee</name>
    <dbReference type="NCBI Taxonomy" id="49390"/>
    <lineage>
        <taxon>Eukaryota</taxon>
        <taxon>Viridiplantae</taxon>
        <taxon>Streptophyta</taxon>
        <taxon>Embryophyta</taxon>
        <taxon>Tracheophyta</taxon>
        <taxon>Spermatophyta</taxon>
        <taxon>Magnoliopsida</taxon>
        <taxon>eudicotyledons</taxon>
        <taxon>Gunneridae</taxon>
        <taxon>Pentapetalae</taxon>
        <taxon>asterids</taxon>
        <taxon>lamiids</taxon>
        <taxon>Gentianales</taxon>
        <taxon>Rubiaceae</taxon>
        <taxon>Ixoroideae</taxon>
        <taxon>Gardenieae complex</taxon>
        <taxon>Bertiereae - Coffeeae clade</taxon>
        <taxon>Coffeeae</taxon>
        <taxon>Coffea</taxon>
    </lineage>
</organism>
<dbReference type="Gramene" id="CDP04346">
    <property type="protein sequence ID" value="CDP04346"/>
    <property type="gene ID" value="GSCOC_T00017704001"/>
</dbReference>
<comment type="subcellular location">
    <subcellularLocation>
        <location evidence="1 10">Nucleus</location>
    </subcellularLocation>
</comment>
<keyword evidence="6 9" id="KW-0067">ATP-binding</keyword>
<sequence length="383" mass="43049">MIHYVSLQNIMKHNISFDKSLVLLTLGGTENNLKNGTHLRELASQSVAKSQLLRAIMNIAPLAISTTGQGYSGVDLTSAVTSDQETEERRLEADAMVLADRGVVCIDKFDKMNDQDCVAIHEVTQQQTVTIAKAGIHASLNAQCSVVAAANPIYGTVRCRIYNIGLPHSLLSPFDLLFIVLDQMEPGIERHISEHVLQMHSFHSTMDRDKRSTVFVKYNPMLYGTKTSRKHETLTIDFLKKYIHYAKHRIQPELTDKPSDQIATAYAELRSTSPNAKTKAGTLPITARTLETIIHLSTAHPKFKLRSQINLYILKADVDAALQVLNFAIYHQKLTKMKEHKQEKERQNERKCRSENNASDTGRPHHQGARNDRENGDASDRTE</sequence>
<evidence type="ECO:0000256" key="2">
    <source>
        <dbReference type="ARBA" id="ARBA00022705"/>
    </source>
</evidence>
<dbReference type="InterPro" id="IPR031327">
    <property type="entry name" value="MCM"/>
</dbReference>
<protein>
    <recommendedName>
        <fullName evidence="10">DNA replication licensing factor MCM3</fullName>
        <ecNumber evidence="10">3.6.4.12</ecNumber>
    </recommendedName>
</protein>
<dbReference type="Gene3D" id="3.40.50.300">
    <property type="entry name" value="P-loop containing nucleotide triphosphate hydrolases"/>
    <property type="match status" value="1"/>
</dbReference>
<feature type="region of interest" description="Disordered" evidence="11">
    <location>
        <begin position="337"/>
        <end position="383"/>
    </location>
</feature>
<feature type="compositionally biased region" description="Basic and acidic residues" evidence="11">
    <location>
        <begin position="369"/>
        <end position="383"/>
    </location>
</feature>
<dbReference type="PRINTS" id="PR01659">
    <property type="entry name" value="MCMPROTEIN3"/>
</dbReference>
<evidence type="ECO:0000256" key="10">
    <source>
        <dbReference type="RuleBase" id="RU368061"/>
    </source>
</evidence>
<evidence type="ECO:0000313" key="13">
    <source>
        <dbReference type="EMBL" id="CDP04346.1"/>
    </source>
</evidence>
<dbReference type="PROSITE" id="PS50051">
    <property type="entry name" value="MCM_2"/>
    <property type="match status" value="1"/>
</dbReference>